<comment type="pathway">
    <text evidence="2">Carbohydrate acid metabolism; 2-dehydro-3-deoxy-D-gluconate degradation; D-glyceraldehyde 3-phosphate and pyruvate from 2-dehydro-3-deoxy-D-gluconate: step 2/2.</text>
</comment>
<dbReference type="NCBIfam" id="NF004325">
    <property type="entry name" value="PRK05718.1"/>
    <property type="match status" value="1"/>
</dbReference>
<dbReference type="InterPro" id="IPR031337">
    <property type="entry name" value="KDPG/KHG_AS_1"/>
</dbReference>
<gene>
    <name evidence="9" type="primary">eda</name>
    <name evidence="9" type="ORF">LYB30171_00148</name>
</gene>
<dbReference type="InterPro" id="IPR000887">
    <property type="entry name" value="Aldlse_KDPG_KHG"/>
</dbReference>
<accession>A0ABN7QUS9</accession>
<dbReference type="PANTHER" id="PTHR30246:SF1">
    <property type="entry name" value="2-DEHYDRO-3-DEOXY-6-PHOSPHOGALACTONATE ALDOLASE-RELATED"/>
    <property type="match status" value="1"/>
</dbReference>
<protein>
    <recommendedName>
        <fullName evidence="5">2-dehydro-3-deoxy-phosphogluconate aldolase</fullName>
        <ecNumber evidence="5">4.1.2.14</ecNumber>
    </recommendedName>
</protein>
<name>A0ABN7QUS9_9GAMM</name>
<evidence type="ECO:0000256" key="3">
    <source>
        <dbReference type="ARBA" id="ARBA00006906"/>
    </source>
</evidence>
<evidence type="ECO:0000256" key="8">
    <source>
        <dbReference type="ARBA" id="ARBA00023277"/>
    </source>
</evidence>
<dbReference type="Gene3D" id="3.20.20.70">
    <property type="entry name" value="Aldolase class I"/>
    <property type="match status" value="1"/>
</dbReference>
<dbReference type="PROSITE" id="PS00159">
    <property type="entry name" value="ALDOLASE_KDPG_KHG_1"/>
    <property type="match status" value="1"/>
</dbReference>
<organism evidence="9 10">
    <name type="scientific">Novilysobacter luteus</name>
    <dbReference type="NCBI Taxonomy" id="2822368"/>
    <lineage>
        <taxon>Bacteria</taxon>
        <taxon>Pseudomonadati</taxon>
        <taxon>Pseudomonadota</taxon>
        <taxon>Gammaproteobacteria</taxon>
        <taxon>Lysobacterales</taxon>
        <taxon>Lysobacteraceae</taxon>
        <taxon>Novilysobacter</taxon>
    </lineage>
</organism>
<keyword evidence="6" id="KW-0456">Lyase</keyword>
<proteinExistence type="inferred from homology"/>
<evidence type="ECO:0000313" key="10">
    <source>
        <dbReference type="Proteomes" id="UP000680116"/>
    </source>
</evidence>
<sequence>MTSIDHDNRAAAIDAILARAPVLPVLAIERLDDAVPLARALVDGGLPVLEVTLRTPAALAAITRITAEVGGAVVGAGTVLSPADLDAVAAAGAAFAISPGATQALYTAAEGQRMPWIPAIATASELMRGLDHGHRRFKFFPAEAAGGVAALNALAGPFPQARFCPTGGIDATSALRYRALPNVMTVGGSWMVPREAIEARDWQRITALARACCATQPP</sequence>
<evidence type="ECO:0000256" key="7">
    <source>
        <dbReference type="ARBA" id="ARBA00023270"/>
    </source>
</evidence>
<comment type="subunit">
    <text evidence="4">Homotrimer.</text>
</comment>
<comment type="catalytic activity">
    <reaction evidence="1">
        <text>2-dehydro-3-deoxy-6-phospho-D-gluconate = D-glyceraldehyde 3-phosphate + pyruvate</text>
        <dbReference type="Rhea" id="RHEA:17089"/>
        <dbReference type="ChEBI" id="CHEBI:15361"/>
        <dbReference type="ChEBI" id="CHEBI:57569"/>
        <dbReference type="ChEBI" id="CHEBI:59776"/>
        <dbReference type="EC" id="4.1.2.14"/>
    </reaction>
</comment>
<dbReference type="InterPro" id="IPR031338">
    <property type="entry name" value="KDPG/KHG_AS_2"/>
</dbReference>
<dbReference type="PROSITE" id="PS00160">
    <property type="entry name" value="ALDOLASE_KDPG_KHG_2"/>
    <property type="match status" value="1"/>
</dbReference>
<comment type="similarity">
    <text evidence="3">Belongs to the KHG/KDPG aldolase family.</text>
</comment>
<evidence type="ECO:0000256" key="5">
    <source>
        <dbReference type="ARBA" id="ARBA00013063"/>
    </source>
</evidence>
<dbReference type="InterPro" id="IPR013785">
    <property type="entry name" value="Aldolase_TIM"/>
</dbReference>
<dbReference type="SUPFAM" id="SSF51569">
    <property type="entry name" value="Aldolase"/>
    <property type="match status" value="1"/>
</dbReference>
<dbReference type="EC" id="4.1.2.14" evidence="5"/>
<evidence type="ECO:0000256" key="2">
    <source>
        <dbReference type="ARBA" id="ARBA00004736"/>
    </source>
</evidence>
<dbReference type="PANTHER" id="PTHR30246">
    <property type="entry name" value="2-KETO-3-DEOXY-6-PHOSPHOGLUCONATE ALDOLASE"/>
    <property type="match status" value="1"/>
</dbReference>
<keyword evidence="8" id="KW-0119">Carbohydrate metabolism</keyword>
<keyword evidence="10" id="KW-1185">Reference proteome</keyword>
<keyword evidence="7" id="KW-0704">Schiff base</keyword>
<evidence type="ECO:0000313" key="9">
    <source>
        <dbReference type="EMBL" id="CAG4967912.1"/>
    </source>
</evidence>
<reference evidence="9 10" key="1">
    <citation type="submission" date="2021-04" db="EMBL/GenBank/DDBJ databases">
        <authorList>
            <person name="Rodrigo-Torres L."/>
            <person name="Arahal R. D."/>
            <person name="Lucena T."/>
        </authorList>
    </citation>
    <scope>NUCLEOTIDE SEQUENCE [LARGE SCALE GENOMIC DNA]</scope>
    <source>
        <strain evidence="9 10">CECT 30171</strain>
    </source>
</reference>
<dbReference type="Pfam" id="PF01081">
    <property type="entry name" value="Aldolase"/>
    <property type="match status" value="1"/>
</dbReference>
<evidence type="ECO:0000256" key="4">
    <source>
        <dbReference type="ARBA" id="ARBA00011233"/>
    </source>
</evidence>
<dbReference type="NCBIfam" id="TIGR01182">
    <property type="entry name" value="eda"/>
    <property type="match status" value="1"/>
</dbReference>
<dbReference type="RefSeq" id="WP_215219184.1">
    <property type="nucleotide sequence ID" value="NZ_OU015430.1"/>
</dbReference>
<evidence type="ECO:0000256" key="1">
    <source>
        <dbReference type="ARBA" id="ARBA00000654"/>
    </source>
</evidence>
<dbReference type="CDD" id="cd00452">
    <property type="entry name" value="KDPG_aldolase"/>
    <property type="match status" value="1"/>
</dbReference>
<evidence type="ECO:0000256" key="6">
    <source>
        <dbReference type="ARBA" id="ARBA00023239"/>
    </source>
</evidence>
<dbReference type="EMBL" id="OU015430">
    <property type="protein sequence ID" value="CAG4967912.1"/>
    <property type="molecule type" value="Genomic_DNA"/>
</dbReference>
<dbReference type="Proteomes" id="UP000680116">
    <property type="component" value="Chromosome"/>
</dbReference>